<dbReference type="SUPFAM" id="SSF100950">
    <property type="entry name" value="NagB/RpiA/CoA transferase-like"/>
    <property type="match status" value="1"/>
</dbReference>
<organism evidence="6 7">
    <name type="scientific">Umezawaea endophytica</name>
    <dbReference type="NCBI Taxonomy" id="1654476"/>
    <lineage>
        <taxon>Bacteria</taxon>
        <taxon>Bacillati</taxon>
        <taxon>Actinomycetota</taxon>
        <taxon>Actinomycetes</taxon>
        <taxon>Pseudonocardiales</taxon>
        <taxon>Pseudonocardiaceae</taxon>
        <taxon>Umezawaea</taxon>
    </lineage>
</organism>
<dbReference type="Proteomes" id="UP001141259">
    <property type="component" value="Unassembled WGS sequence"/>
</dbReference>
<keyword evidence="5" id="KW-0460">Magnesium</keyword>
<keyword evidence="5" id="KW-0479">Metal-binding</keyword>
<keyword evidence="3 4" id="KW-0067">ATP-binding</keyword>
<keyword evidence="2 4" id="KW-0547">Nucleotide-binding</keyword>
<name>A0A9X3AGR2_9PSEU</name>
<dbReference type="PANTHER" id="PTHR23407">
    <property type="entry name" value="ATPASE INHIBITOR/5-FORMYLTETRAHYDROFOLATE CYCLO-LIGASE"/>
    <property type="match status" value="1"/>
</dbReference>
<dbReference type="PIRSF" id="PIRSF006806">
    <property type="entry name" value="FTHF_cligase"/>
    <property type="match status" value="1"/>
</dbReference>
<comment type="catalytic activity">
    <reaction evidence="5">
        <text>(6S)-5-formyl-5,6,7,8-tetrahydrofolate + ATP = (6R)-5,10-methenyltetrahydrofolate + ADP + phosphate</text>
        <dbReference type="Rhea" id="RHEA:10488"/>
        <dbReference type="ChEBI" id="CHEBI:30616"/>
        <dbReference type="ChEBI" id="CHEBI:43474"/>
        <dbReference type="ChEBI" id="CHEBI:57455"/>
        <dbReference type="ChEBI" id="CHEBI:57457"/>
        <dbReference type="ChEBI" id="CHEBI:456216"/>
        <dbReference type="EC" id="6.3.3.2"/>
    </reaction>
</comment>
<evidence type="ECO:0000313" key="6">
    <source>
        <dbReference type="EMBL" id="MCS7479956.1"/>
    </source>
</evidence>
<dbReference type="GO" id="GO:0030272">
    <property type="term" value="F:5-formyltetrahydrofolate cyclo-ligase activity"/>
    <property type="evidence" value="ECO:0007669"/>
    <property type="project" value="UniProtKB-EC"/>
</dbReference>
<dbReference type="GO" id="GO:0005524">
    <property type="term" value="F:ATP binding"/>
    <property type="evidence" value="ECO:0007669"/>
    <property type="project" value="UniProtKB-KW"/>
</dbReference>
<dbReference type="RefSeq" id="WP_259625446.1">
    <property type="nucleotide sequence ID" value="NZ_JANYMP010000011.1"/>
</dbReference>
<feature type="binding site" evidence="4">
    <location>
        <begin position="141"/>
        <end position="149"/>
    </location>
    <ligand>
        <name>ATP</name>
        <dbReference type="ChEBI" id="CHEBI:30616"/>
    </ligand>
</feature>
<feature type="binding site" evidence="4">
    <location>
        <position position="58"/>
    </location>
    <ligand>
        <name>substrate</name>
    </ligand>
</feature>
<gene>
    <name evidence="6" type="ORF">NZH93_24130</name>
</gene>
<dbReference type="EC" id="6.3.3.2" evidence="5"/>
<comment type="caution">
    <text evidence="6">The sequence shown here is derived from an EMBL/GenBank/DDBJ whole genome shotgun (WGS) entry which is preliminary data.</text>
</comment>
<sequence>MTSDQLERKTAERGRLLAARRAVPAAERAADAAALAAGVLDAVARFDIAPGGTVCAYLAVGAEPGSIALLDVLRSAGYRVLLPIVVGAAPLDWAAYTGEHALRPGPHGLREPTGEPLGPLALASAALVLVPALAVDRRGTRIGKGGGHYDRSLPVVDAPLVAVVRDVELVDDLPVEPHDVRMTAVLTPSGLHVV</sequence>
<proteinExistence type="inferred from homology"/>
<dbReference type="NCBIfam" id="TIGR02727">
    <property type="entry name" value="MTHFS_bact"/>
    <property type="match status" value="1"/>
</dbReference>
<comment type="similarity">
    <text evidence="1 5">Belongs to the 5-formyltetrahydrofolate cyclo-ligase family.</text>
</comment>
<comment type="cofactor">
    <cofactor evidence="5">
        <name>Mg(2+)</name>
        <dbReference type="ChEBI" id="CHEBI:18420"/>
    </cofactor>
</comment>
<dbReference type="PANTHER" id="PTHR23407:SF1">
    <property type="entry name" value="5-FORMYLTETRAHYDROFOLATE CYCLO-LIGASE"/>
    <property type="match status" value="1"/>
</dbReference>
<feature type="binding site" evidence="4">
    <location>
        <position position="63"/>
    </location>
    <ligand>
        <name>substrate</name>
    </ligand>
</feature>
<feature type="binding site" evidence="4">
    <location>
        <begin position="9"/>
        <end position="13"/>
    </location>
    <ligand>
        <name>ATP</name>
        <dbReference type="ChEBI" id="CHEBI:30616"/>
    </ligand>
</feature>
<accession>A0A9X3AGR2</accession>
<dbReference type="EMBL" id="JANYMP010000011">
    <property type="protein sequence ID" value="MCS7479956.1"/>
    <property type="molecule type" value="Genomic_DNA"/>
</dbReference>
<dbReference type="InterPro" id="IPR037171">
    <property type="entry name" value="NagB/RpiA_transferase-like"/>
</dbReference>
<dbReference type="AlphaFoldDB" id="A0A9X3AGR2"/>
<evidence type="ECO:0000313" key="7">
    <source>
        <dbReference type="Proteomes" id="UP001141259"/>
    </source>
</evidence>
<dbReference type="Pfam" id="PF01812">
    <property type="entry name" value="5-FTHF_cyc-lig"/>
    <property type="match status" value="1"/>
</dbReference>
<dbReference type="GO" id="GO:0009396">
    <property type="term" value="P:folic acid-containing compound biosynthetic process"/>
    <property type="evidence" value="ECO:0007669"/>
    <property type="project" value="TreeGrafter"/>
</dbReference>
<evidence type="ECO:0000256" key="1">
    <source>
        <dbReference type="ARBA" id="ARBA00010638"/>
    </source>
</evidence>
<dbReference type="InterPro" id="IPR024185">
    <property type="entry name" value="FTHF_cligase-like_sf"/>
</dbReference>
<dbReference type="GO" id="GO:0046872">
    <property type="term" value="F:metal ion binding"/>
    <property type="evidence" value="ECO:0007669"/>
    <property type="project" value="UniProtKB-KW"/>
</dbReference>
<dbReference type="InterPro" id="IPR002698">
    <property type="entry name" value="FTHF_cligase"/>
</dbReference>
<dbReference type="Gene3D" id="3.40.50.10420">
    <property type="entry name" value="NagB/RpiA/CoA transferase-like"/>
    <property type="match status" value="1"/>
</dbReference>
<evidence type="ECO:0000256" key="2">
    <source>
        <dbReference type="ARBA" id="ARBA00022741"/>
    </source>
</evidence>
<evidence type="ECO:0000256" key="3">
    <source>
        <dbReference type="ARBA" id="ARBA00022840"/>
    </source>
</evidence>
<reference evidence="6" key="1">
    <citation type="submission" date="2022-08" db="EMBL/GenBank/DDBJ databases">
        <authorList>
            <person name="Tistechok S."/>
            <person name="Samborskyy M."/>
            <person name="Roman I."/>
        </authorList>
    </citation>
    <scope>NUCLEOTIDE SEQUENCE</scope>
    <source>
        <strain evidence="6">DSM 103496</strain>
    </source>
</reference>
<keyword evidence="7" id="KW-1185">Reference proteome</keyword>
<evidence type="ECO:0000256" key="5">
    <source>
        <dbReference type="RuleBase" id="RU361279"/>
    </source>
</evidence>
<protein>
    <recommendedName>
        <fullName evidence="5">5-formyltetrahydrofolate cyclo-ligase</fullName>
        <ecNumber evidence="5">6.3.3.2</ecNumber>
    </recommendedName>
</protein>
<dbReference type="GO" id="GO:0035999">
    <property type="term" value="P:tetrahydrofolate interconversion"/>
    <property type="evidence" value="ECO:0007669"/>
    <property type="project" value="TreeGrafter"/>
</dbReference>
<evidence type="ECO:0000256" key="4">
    <source>
        <dbReference type="PIRSR" id="PIRSR006806-1"/>
    </source>
</evidence>
<keyword evidence="6" id="KW-0436">Ligase</keyword>